<evidence type="ECO:0000256" key="4">
    <source>
        <dbReference type="ARBA" id="ARBA00022618"/>
    </source>
</evidence>
<dbReference type="EMBL" id="JACBGI020000021">
    <property type="protein sequence ID" value="MBF6058580.1"/>
    <property type="molecule type" value="Genomic_DNA"/>
</dbReference>
<feature type="domain" description="POTRA" evidence="10">
    <location>
        <begin position="34"/>
        <end position="103"/>
    </location>
</feature>
<reference evidence="11 12" key="2">
    <citation type="submission" date="2020-11" db="EMBL/GenBank/DDBJ databases">
        <title>Sulfur oxidizing isolate from Hospital Hole Sinkhole.</title>
        <authorList>
            <person name="Scott K.M."/>
        </authorList>
    </citation>
    <scope>NUCLEOTIDE SEQUENCE [LARGE SCALE GENOMIC DNA]</scope>
    <source>
        <strain evidence="11 12">HH1</strain>
    </source>
</reference>
<keyword evidence="12" id="KW-1185">Reference proteome</keyword>
<accession>A0ABS0BZV0</accession>
<evidence type="ECO:0000256" key="7">
    <source>
        <dbReference type="ARBA" id="ARBA00023136"/>
    </source>
</evidence>
<dbReference type="RefSeq" id="WP_185978722.1">
    <property type="nucleotide sequence ID" value="NZ_JACBGI020000021.1"/>
</dbReference>
<dbReference type="GO" id="GO:0051301">
    <property type="term" value="P:cell division"/>
    <property type="evidence" value="ECO:0007669"/>
    <property type="project" value="UniProtKB-KW"/>
</dbReference>
<dbReference type="PANTHER" id="PTHR35851:SF1">
    <property type="entry name" value="CELL DIVISION PROTEIN FTSQ"/>
    <property type="match status" value="1"/>
</dbReference>
<reference evidence="11 12" key="1">
    <citation type="submission" date="2020-06" db="EMBL/GenBank/DDBJ databases">
        <authorList>
            <person name="Scott K."/>
        </authorList>
    </citation>
    <scope>NUCLEOTIDE SEQUENCE [LARGE SCALE GENOMIC DNA]</scope>
    <source>
        <strain evidence="11 12">HH1</strain>
    </source>
</reference>
<name>A0ABS0BZV0_9GAMM</name>
<proteinExistence type="inferred from homology"/>
<dbReference type="InterPro" id="IPR026579">
    <property type="entry name" value="FtsQ"/>
</dbReference>
<protein>
    <recommendedName>
        <fullName evidence="9">Cell division protein FtsQ</fullName>
    </recommendedName>
</protein>
<evidence type="ECO:0000256" key="9">
    <source>
        <dbReference type="HAMAP-Rule" id="MF_00911"/>
    </source>
</evidence>
<evidence type="ECO:0000256" key="5">
    <source>
        <dbReference type="ARBA" id="ARBA00022692"/>
    </source>
</evidence>
<dbReference type="Proteomes" id="UP001193680">
    <property type="component" value="Unassembled WGS sequence"/>
</dbReference>
<dbReference type="InterPro" id="IPR034746">
    <property type="entry name" value="POTRA"/>
</dbReference>
<evidence type="ECO:0000313" key="11">
    <source>
        <dbReference type="EMBL" id="MBF6058580.1"/>
    </source>
</evidence>
<dbReference type="Pfam" id="PF08478">
    <property type="entry name" value="POTRA_1"/>
    <property type="match status" value="1"/>
</dbReference>
<dbReference type="HAMAP" id="MF_00911">
    <property type="entry name" value="FtsQ_subfam"/>
    <property type="match status" value="1"/>
</dbReference>
<dbReference type="Pfam" id="PF03799">
    <property type="entry name" value="FtsQ_DivIB_C"/>
    <property type="match status" value="1"/>
</dbReference>
<keyword evidence="6 9" id="KW-1133">Transmembrane helix</keyword>
<keyword evidence="2 9" id="KW-1003">Cell membrane</keyword>
<comment type="subcellular location">
    <subcellularLocation>
        <location evidence="9">Cell inner membrane</location>
        <topology evidence="9">Single-pass type II membrane protein</topology>
    </subcellularLocation>
    <subcellularLocation>
        <location evidence="1">Membrane</location>
    </subcellularLocation>
    <text evidence="9">Localizes to the division septum.</text>
</comment>
<keyword evidence="8 9" id="KW-0131">Cell cycle</keyword>
<keyword evidence="5 9" id="KW-0812">Transmembrane</keyword>
<dbReference type="InterPro" id="IPR045335">
    <property type="entry name" value="FtsQ_C_sf"/>
</dbReference>
<evidence type="ECO:0000256" key="8">
    <source>
        <dbReference type="ARBA" id="ARBA00023306"/>
    </source>
</evidence>
<evidence type="ECO:0000256" key="1">
    <source>
        <dbReference type="ARBA" id="ARBA00004370"/>
    </source>
</evidence>
<dbReference type="PROSITE" id="PS51779">
    <property type="entry name" value="POTRA"/>
    <property type="match status" value="1"/>
</dbReference>
<dbReference type="InterPro" id="IPR005548">
    <property type="entry name" value="Cell_div_FtsQ/DivIB_C"/>
</dbReference>
<comment type="caution">
    <text evidence="11">The sequence shown here is derived from an EMBL/GenBank/DDBJ whole genome shotgun (WGS) entry which is preliminary data.</text>
</comment>
<comment type="function">
    <text evidence="9">Essential cell division protein. May link together the upstream cell division proteins, which are predominantly cytoplasmic, with the downstream cell division proteins, which are predominantly periplasmic. May control correct divisome assembly.</text>
</comment>
<dbReference type="PANTHER" id="PTHR35851">
    <property type="entry name" value="CELL DIVISION PROTEIN FTSQ"/>
    <property type="match status" value="1"/>
</dbReference>
<evidence type="ECO:0000259" key="10">
    <source>
        <dbReference type="PROSITE" id="PS51779"/>
    </source>
</evidence>
<comment type="similarity">
    <text evidence="9">Belongs to the FtsQ/DivIB family. FtsQ subfamily.</text>
</comment>
<keyword evidence="3 9" id="KW-0997">Cell inner membrane</keyword>
<dbReference type="InterPro" id="IPR013685">
    <property type="entry name" value="POTRA_FtsQ_type"/>
</dbReference>
<evidence type="ECO:0000256" key="2">
    <source>
        <dbReference type="ARBA" id="ARBA00022475"/>
    </source>
</evidence>
<dbReference type="Gene3D" id="3.10.20.310">
    <property type="entry name" value="membrane protein fhac"/>
    <property type="match status" value="1"/>
</dbReference>
<evidence type="ECO:0000256" key="6">
    <source>
        <dbReference type="ARBA" id="ARBA00022989"/>
    </source>
</evidence>
<comment type="subunit">
    <text evidence="9">Part of a complex composed of FtsB, FtsL and FtsQ.</text>
</comment>
<gene>
    <name evidence="9" type="primary">ftsQ</name>
    <name evidence="11" type="ORF">H8792_009530</name>
</gene>
<keyword evidence="4 9" id="KW-0132">Cell division</keyword>
<organism evidence="11 12">
    <name type="scientific">Thiomicrorhabdus heinhorstiae</name>
    <dbReference type="NCBI Taxonomy" id="2748010"/>
    <lineage>
        <taxon>Bacteria</taxon>
        <taxon>Pseudomonadati</taxon>
        <taxon>Pseudomonadota</taxon>
        <taxon>Gammaproteobacteria</taxon>
        <taxon>Thiotrichales</taxon>
        <taxon>Piscirickettsiaceae</taxon>
        <taxon>Thiomicrorhabdus</taxon>
    </lineage>
</organism>
<sequence length="232" mass="26611">MKKRLLRILLLLALLGAVGVLLVYSSKEDSPFFKPIQDFKILTPLQHVRSEEIKEVLLPYLGSSFWNVPLDEIQSDLARLDWVDKVTVTRSWPDQLYISVQEQFPVARWGDEGLVNREGVVFYPNDIKEFSNLIRLDGDLSRSSDILLMLTRIQPKMKEAGLDVAAVKLRGDGVWDIAMQNGVEVVLGNENWQEHLQRFLRALPALSEDLRNSARRYDLRYSNGFVVGQKDK</sequence>
<dbReference type="Gene3D" id="3.40.50.11690">
    <property type="entry name" value="Cell division protein FtsQ/DivIB"/>
    <property type="match status" value="1"/>
</dbReference>
<evidence type="ECO:0000256" key="3">
    <source>
        <dbReference type="ARBA" id="ARBA00022519"/>
    </source>
</evidence>
<evidence type="ECO:0000313" key="12">
    <source>
        <dbReference type="Proteomes" id="UP001193680"/>
    </source>
</evidence>
<keyword evidence="7 9" id="KW-0472">Membrane</keyword>